<comment type="caution">
    <text evidence="4">The sequence shown here is derived from an EMBL/GenBank/DDBJ whole genome shotgun (WGS) entry which is preliminary data.</text>
</comment>
<keyword evidence="3" id="KW-0175">Coiled coil</keyword>
<dbReference type="RefSeq" id="WP_268752319.1">
    <property type="nucleotide sequence ID" value="NZ_JAPRFQ010000002.1"/>
</dbReference>
<dbReference type="EMBL" id="JAPRFR010000002">
    <property type="protein sequence ID" value="MCZ0725988.1"/>
    <property type="molecule type" value="Genomic_DNA"/>
</dbReference>
<dbReference type="AlphaFoldDB" id="A0A9X3FNK1"/>
<evidence type="ECO:0000313" key="4">
    <source>
        <dbReference type="EMBL" id="MCZ0725988.1"/>
    </source>
</evidence>
<dbReference type="PIRSF" id="PIRSF026508">
    <property type="entry name" value="TelA"/>
    <property type="match status" value="1"/>
</dbReference>
<keyword evidence="5" id="KW-1185">Reference proteome</keyword>
<dbReference type="PANTHER" id="PTHR38432">
    <property type="entry name" value="TELA-LIKE PROTEIN SAOUHSC_01408"/>
    <property type="match status" value="1"/>
</dbReference>
<evidence type="ECO:0000256" key="2">
    <source>
        <dbReference type="PIRNR" id="PIRNR026508"/>
    </source>
</evidence>
<organism evidence="4 5">
    <name type="scientific">Aerococcus kribbianus</name>
    <dbReference type="NCBI Taxonomy" id="2999064"/>
    <lineage>
        <taxon>Bacteria</taxon>
        <taxon>Bacillati</taxon>
        <taxon>Bacillota</taxon>
        <taxon>Bacilli</taxon>
        <taxon>Lactobacillales</taxon>
        <taxon>Aerococcaceae</taxon>
        <taxon>Aerococcus</taxon>
    </lineage>
</organism>
<accession>A0A9X3FNK1</accession>
<comment type="similarity">
    <text evidence="1 2">Belongs to the TelA family.</text>
</comment>
<name>A0A9X3FNK1_9LACT</name>
<feature type="coiled-coil region" evidence="3">
    <location>
        <begin position="351"/>
        <end position="381"/>
    </location>
</feature>
<sequence>MTNEDNKELIDDLLAQPFIETNNPLDLADNDKPQESLYQGLSEKRQKQAQALAKQIDQNNQDAIVSYGSQAQKQLSHFSHEMISEVKSKDLGEIGDNLRELMTRLDKSDPKELASNNKDNRIIRWFKQQRATVYELNAKYQDIGYQIDRIGEALNQQKNTLLNDNQKLEHLYQENYQYFEALNVFIAGAQLKLEEIQKQVLPEMRQQLDQGKSQMAIQEMADLEEFANRLEKRIYDLQLSRQITIQQAPQIRLIQNTNQNLAEKIQASVNTAIPLWKNQIAIQLSLFRQKDALEAQQAVNNTTNQLLRQNADMLEQSTLETARQSERGIVDIESLEHSQERLLHTIEESLNIQQEGRMKRAEAEKSMLEMEKQLKEKLLNQ</sequence>
<evidence type="ECO:0000313" key="5">
    <source>
        <dbReference type="Proteomes" id="UP001146670"/>
    </source>
</evidence>
<protein>
    <submittedName>
        <fullName evidence="4">Toxic anion resistance protein</fullName>
    </submittedName>
</protein>
<dbReference type="Pfam" id="PF05816">
    <property type="entry name" value="TelA"/>
    <property type="match status" value="1"/>
</dbReference>
<evidence type="ECO:0000256" key="1">
    <source>
        <dbReference type="ARBA" id="ARBA00005541"/>
    </source>
</evidence>
<reference evidence="4" key="1">
    <citation type="submission" date="2022-12" db="EMBL/GenBank/DDBJ databases">
        <title>Description and comparative metabolic analysis of Aerococcus sp. nov., isolated from the feces of a pig.</title>
        <authorList>
            <person name="Chang Y.-H."/>
        </authorList>
    </citation>
    <scope>NUCLEOTIDE SEQUENCE</scope>
    <source>
        <strain evidence="4">YH-aer222</strain>
    </source>
</reference>
<proteinExistence type="inferred from homology"/>
<dbReference type="InterPro" id="IPR008863">
    <property type="entry name" value="Toxic_anion-R_TelA"/>
</dbReference>
<dbReference type="PANTHER" id="PTHR38432:SF1">
    <property type="entry name" value="TELA-LIKE PROTEIN SAOUHSC_01408"/>
    <property type="match status" value="1"/>
</dbReference>
<gene>
    <name evidence="4" type="ORF">OW157_05310</name>
</gene>
<evidence type="ECO:0000256" key="3">
    <source>
        <dbReference type="SAM" id="Coils"/>
    </source>
</evidence>
<dbReference type="Proteomes" id="UP001146670">
    <property type="component" value="Unassembled WGS sequence"/>
</dbReference>